<dbReference type="Proteomes" id="UP000241514">
    <property type="component" value="Unassembled WGS sequence"/>
</dbReference>
<evidence type="ECO:0000259" key="2">
    <source>
        <dbReference type="Pfam" id="PF07859"/>
    </source>
</evidence>
<evidence type="ECO:0000256" key="1">
    <source>
        <dbReference type="ARBA" id="ARBA00022801"/>
    </source>
</evidence>
<dbReference type="PANTHER" id="PTHR48081">
    <property type="entry name" value="AB HYDROLASE SUPERFAMILY PROTEIN C4A8.06C"/>
    <property type="match status" value="1"/>
</dbReference>
<reference evidence="5 6" key="1">
    <citation type="submission" date="2018-03" db="EMBL/GenBank/DDBJ databases">
        <title>Cross-interface Injection: A General Nanoliter Liquid Handling Method Applied to Single Cells Genome Amplification Automated Nanoliter Liquid Handling Applied to Single Cell Multiple Displacement Amplification.</title>
        <authorList>
            <person name="Yun J."/>
            <person name="Xu P."/>
            <person name="Xu J."/>
            <person name="Dai X."/>
            <person name="Wang Y."/>
            <person name="Zheng X."/>
            <person name="Cao C."/>
            <person name="Yi Q."/>
            <person name="Zhu Y."/>
            <person name="Wang L."/>
            <person name="Dong Z."/>
            <person name="Huang Y."/>
            <person name="Huang L."/>
            <person name="Du W."/>
        </authorList>
    </citation>
    <scope>NUCLEOTIDE SEQUENCE [LARGE SCALE GENOMIC DNA]</scope>
    <source>
        <strain evidence="4 6">A12-4</strain>
        <strain evidence="3 5">A9-4</strain>
    </source>
</reference>
<dbReference type="Proteomes" id="UP000242087">
    <property type="component" value="Unassembled WGS sequence"/>
</dbReference>
<accession>A0A2T4D669</accession>
<sequence>MMLDKETAALVAAMNAAQSDLHDQDISLQDARLGAREMFLSLAGEAPADVDVTELDVVYDGAGVSVSVPVRSYRPSSAGADVLPAVIFFHGGGWSLGDLDCYDTLMRDLCYRTGVQFFSVGYRLAPEHKYPAGLNDCLAAVRWLHGHADQYHVDVTKLVLMGDSAGGNLAVSVAHHLADEPIAITALHLIYPVLDVYSPHQQYASRVQFGDGDLLLSREAIANTAVYYAADPSQVHNVDVSPMALPDVSHLPATSILVAGYDPLHDEGAQFAQRLLAAGRLRHYSCFASTIHAFFSFGTLPVAQRARQLVATQLRADLAL</sequence>
<name>A0A2T4D669_9GAMM</name>
<proteinExistence type="predicted"/>
<comment type="caution">
    <text evidence="4">The sequence shown here is derived from an EMBL/GenBank/DDBJ whole genome shotgun (WGS) entry which is preliminary data.</text>
</comment>
<evidence type="ECO:0000313" key="5">
    <source>
        <dbReference type="Proteomes" id="UP000241514"/>
    </source>
</evidence>
<dbReference type="SUPFAM" id="SSF53474">
    <property type="entry name" value="alpha/beta-Hydrolases"/>
    <property type="match status" value="1"/>
</dbReference>
<dbReference type="Pfam" id="PF07859">
    <property type="entry name" value="Abhydrolase_3"/>
    <property type="match status" value="1"/>
</dbReference>
<feature type="domain" description="Alpha/beta hydrolase fold-3" evidence="2">
    <location>
        <begin position="86"/>
        <end position="295"/>
    </location>
</feature>
<dbReference type="InterPro" id="IPR029058">
    <property type="entry name" value="AB_hydrolase_fold"/>
</dbReference>
<keyword evidence="1 4" id="KW-0378">Hydrolase</keyword>
<dbReference type="EMBL" id="PYVG01000023">
    <property type="protein sequence ID" value="PTB89052.1"/>
    <property type="molecule type" value="Genomic_DNA"/>
</dbReference>
<organism evidence="4 6">
    <name type="scientific">Pseudidiomarina aestuarii</name>
    <dbReference type="NCBI Taxonomy" id="624146"/>
    <lineage>
        <taxon>Bacteria</taxon>
        <taxon>Pseudomonadati</taxon>
        <taxon>Pseudomonadota</taxon>
        <taxon>Gammaproteobacteria</taxon>
        <taxon>Alteromonadales</taxon>
        <taxon>Idiomarinaceae</taxon>
        <taxon>Pseudidiomarina</taxon>
    </lineage>
</organism>
<evidence type="ECO:0000313" key="4">
    <source>
        <dbReference type="EMBL" id="PTB89248.1"/>
    </source>
</evidence>
<dbReference type="Gene3D" id="3.40.50.1820">
    <property type="entry name" value="alpha/beta hydrolase"/>
    <property type="match status" value="1"/>
</dbReference>
<evidence type="ECO:0000313" key="3">
    <source>
        <dbReference type="EMBL" id="PTB89052.1"/>
    </source>
</evidence>
<gene>
    <name evidence="4" type="ORF">C9927_02195</name>
    <name evidence="3" type="ORF">C9928_04755</name>
</gene>
<dbReference type="AlphaFoldDB" id="A0A2T4D669"/>
<dbReference type="PANTHER" id="PTHR48081:SF8">
    <property type="entry name" value="ALPHA_BETA HYDROLASE FOLD-3 DOMAIN-CONTAINING PROTEIN-RELATED"/>
    <property type="match status" value="1"/>
</dbReference>
<protein>
    <submittedName>
        <fullName evidence="4">Alpha/beta hydrolase</fullName>
    </submittedName>
</protein>
<dbReference type="InterPro" id="IPR013094">
    <property type="entry name" value="AB_hydrolase_3"/>
</dbReference>
<dbReference type="EMBL" id="PYVF01000020">
    <property type="protein sequence ID" value="PTB89248.1"/>
    <property type="molecule type" value="Genomic_DNA"/>
</dbReference>
<evidence type="ECO:0000313" key="6">
    <source>
        <dbReference type="Proteomes" id="UP000242087"/>
    </source>
</evidence>
<dbReference type="InterPro" id="IPR050300">
    <property type="entry name" value="GDXG_lipolytic_enzyme"/>
</dbReference>
<dbReference type="GO" id="GO:0016787">
    <property type="term" value="F:hydrolase activity"/>
    <property type="evidence" value="ECO:0007669"/>
    <property type="project" value="UniProtKB-KW"/>
</dbReference>